<dbReference type="SUPFAM" id="SSF54001">
    <property type="entry name" value="Cysteine proteinases"/>
    <property type="match status" value="1"/>
</dbReference>
<dbReference type="Proteomes" id="UP000009881">
    <property type="component" value="Unassembled WGS sequence"/>
</dbReference>
<dbReference type="eggNOG" id="COG1305">
    <property type="taxonomic scope" value="Bacteria"/>
</dbReference>
<dbReference type="GO" id="GO:0008233">
    <property type="term" value="F:peptidase activity"/>
    <property type="evidence" value="ECO:0007669"/>
    <property type="project" value="UniProtKB-KW"/>
</dbReference>
<sequence length="388" mass="41657">MSGADEKKTPTRAAASATATGAPPGAAPSDAAASDAATSDAARAAAAAAADPRAAVTYRVTHETRYDYSQPVTISHHLAHLRPRNLATQQVHRHRLSVTPRPSTMTERRDYFGNAACYFTLEETHDELRAVADSLVTVAPPRLPDPDGTPPWESVRDMVRDTRRRDLLDACQYTFASPNVPLPAEVRDLAAESFPPDRPLLEAVLDLTARIHADFSYDPAATTVATPLAEVLAERRGVCQDFAHLQIACLRALGLPARYVSGYVLSRSLDEIDRVLEGADASHAWVSVYLPDGGWIDVDPTNDKLPTREHVTVAWGRDFSDVSPLKGVMMGGGAHTVSVGVTVAPVPADAAEAAAPPAHQRRAERPEPTLQAEQQQQQRMGGADPLSP</sequence>
<feature type="region of interest" description="Disordered" evidence="1">
    <location>
        <begin position="348"/>
        <end position="388"/>
    </location>
</feature>
<dbReference type="Gene3D" id="3.10.620.30">
    <property type="match status" value="1"/>
</dbReference>
<evidence type="ECO:0000256" key="1">
    <source>
        <dbReference type="SAM" id="MobiDB-lite"/>
    </source>
</evidence>
<reference evidence="3 4" key="1">
    <citation type="journal article" date="2013" name="Genome Announc.">
        <title>Draft Genome Sequence of an Alphaproteobacterium, Caenispirillum salinarum AK4(T), Isolated from a Solar Saltern.</title>
        <authorList>
            <person name="Khatri I."/>
            <person name="Singh A."/>
            <person name="Korpole S."/>
            <person name="Pinnaka A.K."/>
            <person name="Subramanian S."/>
        </authorList>
    </citation>
    <scope>NUCLEOTIDE SEQUENCE [LARGE SCALE GENOMIC DNA]</scope>
    <source>
        <strain evidence="3 4">AK4</strain>
    </source>
</reference>
<dbReference type="SMART" id="SM00460">
    <property type="entry name" value="TGc"/>
    <property type="match status" value="1"/>
</dbReference>
<dbReference type="AlphaFoldDB" id="K9GZI2"/>
<protein>
    <submittedName>
        <fullName evidence="3">Putative cysteine protease</fullName>
    </submittedName>
</protein>
<dbReference type="Pfam" id="PF01841">
    <property type="entry name" value="Transglut_core"/>
    <property type="match status" value="1"/>
</dbReference>
<dbReference type="Pfam" id="PF08379">
    <property type="entry name" value="Bact_transglu_N"/>
    <property type="match status" value="1"/>
</dbReference>
<dbReference type="InterPro" id="IPR002931">
    <property type="entry name" value="Transglutaminase-like"/>
</dbReference>
<proteinExistence type="predicted"/>
<accession>K9GZI2</accession>
<dbReference type="InterPro" id="IPR013589">
    <property type="entry name" value="Bac_transglu_N"/>
</dbReference>
<keyword evidence="4" id="KW-1185">Reference proteome</keyword>
<dbReference type="EMBL" id="ANHY01000009">
    <property type="protein sequence ID" value="EKV30144.1"/>
    <property type="molecule type" value="Genomic_DNA"/>
</dbReference>
<feature type="compositionally biased region" description="Low complexity" evidence="1">
    <location>
        <begin position="11"/>
        <end position="39"/>
    </location>
</feature>
<dbReference type="PANTHER" id="PTHR33490:SF7">
    <property type="entry name" value="BLR2979 PROTEIN"/>
    <property type="match status" value="1"/>
</dbReference>
<dbReference type="RefSeq" id="WP_009540652.1">
    <property type="nucleotide sequence ID" value="NZ_ANHY01000009.1"/>
</dbReference>
<feature type="domain" description="Transglutaminase-like" evidence="2">
    <location>
        <begin position="231"/>
        <end position="302"/>
    </location>
</feature>
<dbReference type="PATRIC" id="fig|1238182.3.peg.2207"/>
<name>K9GZI2_9PROT</name>
<evidence type="ECO:0000313" key="3">
    <source>
        <dbReference type="EMBL" id="EKV30144.1"/>
    </source>
</evidence>
<feature type="compositionally biased region" description="Low complexity" evidence="1">
    <location>
        <begin position="348"/>
        <end position="358"/>
    </location>
</feature>
<evidence type="ECO:0000259" key="2">
    <source>
        <dbReference type="SMART" id="SM00460"/>
    </source>
</evidence>
<comment type="caution">
    <text evidence="3">The sequence shown here is derived from an EMBL/GenBank/DDBJ whole genome shotgun (WGS) entry which is preliminary data.</text>
</comment>
<organism evidence="3 4">
    <name type="scientific">Caenispirillum salinarum AK4</name>
    <dbReference type="NCBI Taxonomy" id="1238182"/>
    <lineage>
        <taxon>Bacteria</taxon>
        <taxon>Pseudomonadati</taxon>
        <taxon>Pseudomonadota</taxon>
        <taxon>Alphaproteobacteria</taxon>
        <taxon>Rhodospirillales</taxon>
        <taxon>Novispirillaceae</taxon>
        <taxon>Caenispirillum</taxon>
    </lineage>
</organism>
<dbReference type="PANTHER" id="PTHR33490">
    <property type="entry name" value="BLR5614 PROTEIN-RELATED"/>
    <property type="match status" value="1"/>
</dbReference>
<dbReference type="GO" id="GO:0006508">
    <property type="term" value="P:proteolysis"/>
    <property type="evidence" value="ECO:0007669"/>
    <property type="project" value="UniProtKB-KW"/>
</dbReference>
<dbReference type="STRING" id="1238182.C882_4544"/>
<gene>
    <name evidence="3" type="ORF">C882_4544</name>
</gene>
<keyword evidence="3" id="KW-0645">Protease</keyword>
<keyword evidence="3" id="KW-0378">Hydrolase</keyword>
<dbReference type="InterPro" id="IPR038765">
    <property type="entry name" value="Papain-like_cys_pep_sf"/>
</dbReference>
<evidence type="ECO:0000313" key="4">
    <source>
        <dbReference type="Proteomes" id="UP000009881"/>
    </source>
</evidence>
<feature type="region of interest" description="Disordered" evidence="1">
    <location>
        <begin position="1"/>
        <end position="39"/>
    </location>
</feature>